<keyword evidence="7" id="KW-1185">Reference proteome</keyword>
<keyword evidence="4" id="KW-1133">Transmembrane helix</keyword>
<comment type="caution">
    <text evidence="6">The sequence shown here is derived from an EMBL/GenBank/DDBJ whole genome shotgun (WGS) entry which is preliminary data.</text>
</comment>
<evidence type="ECO:0000256" key="3">
    <source>
        <dbReference type="ARBA" id="ARBA00022679"/>
    </source>
</evidence>
<dbReference type="PANTHER" id="PTHR48043:SF159">
    <property type="entry name" value="EG:EG0003.4 PROTEIN-RELATED"/>
    <property type="match status" value="1"/>
</dbReference>
<proteinExistence type="inferred from homology"/>
<dbReference type="OrthoDB" id="5835829at2759"/>
<organism evidence="6 7">
    <name type="scientific">Ladona fulva</name>
    <name type="common">Scarce chaser dragonfly</name>
    <name type="synonym">Libellula fulva</name>
    <dbReference type="NCBI Taxonomy" id="123851"/>
    <lineage>
        <taxon>Eukaryota</taxon>
        <taxon>Metazoa</taxon>
        <taxon>Ecdysozoa</taxon>
        <taxon>Arthropoda</taxon>
        <taxon>Hexapoda</taxon>
        <taxon>Insecta</taxon>
        <taxon>Pterygota</taxon>
        <taxon>Palaeoptera</taxon>
        <taxon>Odonata</taxon>
        <taxon>Epiprocta</taxon>
        <taxon>Anisoptera</taxon>
        <taxon>Libelluloidea</taxon>
        <taxon>Libellulidae</taxon>
        <taxon>Ladona</taxon>
    </lineage>
</organism>
<gene>
    <name evidence="6" type="primary">UGT</name>
    <name evidence="6" type="ORF">J437_LFUL019798</name>
</gene>
<protein>
    <submittedName>
        <fullName evidence="6">UDP-glycosyltransferase</fullName>
    </submittedName>
</protein>
<feature type="chain" id="PRO_5035462361" evidence="5">
    <location>
        <begin position="26"/>
        <end position="527"/>
    </location>
</feature>
<dbReference type="Pfam" id="PF00201">
    <property type="entry name" value="UDPGT"/>
    <property type="match status" value="1"/>
</dbReference>
<evidence type="ECO:0000256" key="1">
    <source>
        <dbReference type="ARBA" id="ARBA00009995"/>
    </source>
</evidence>
<dbReference type="PANTHER" id="PTHR48043">
    <property type="entry name" value="EG:EG0003.4 PROTEIN-RELATED"/>
    <property type="match status" value="1"/>
</dbReference>
<reference evidence="6" key="1">
    <citation type="submission" date="2013-04" db="EMBL/GenBank/DDBJ databases">
        <authorList>
            <person name="Qu J."/>
            <person name="Murali S.C."/>
            <person name="Bandaranaike D."/>
            <person name="Bellair M."/>
            <person name="Blankenburg K."/>
            <person name="Chao H."/>
            <person name="Dinh H."/>
            <person name="Doddapaneni H."/>
            <person name="Downs B."/>
            <person name="Dugan-Rocha S."/>
            <person name="Elkadiri S."/>
            <person name="Gnanaolivu R.D."/>
            <person name="Hernandez B."/>
            <person name="Javaid M."/>
            <person name="Jayaseelan J.C."/>
            <person name="Lee S."/>
            <person name="Li M."/>
            <person name="Ming W."/>
            <person name="Munidasa M."/>
            <person name="Muniz J."/>
            <person name="Nguyen L."/>
            <person name="Ongeri F."/>
            <person name="Osuji N."/>
            <person name="Pu L.-L."/>
            <person name="Puazo M."/>
            <person name="Qu C."/>
            <person name="Quiroz J."/>
            <person name="Raj R."/>
            <person name="Weissenberger G."/>
            <person name="Xin Y."/>
            <person name="Zou X."/>
            <person name="Han Y."/>
            <person name="Richards S."/>
            <person name="Worley K."/>
            <person name="Muzny D."/>
            <person name="Gibbs R."/>
        </authorList>
    </citation>
    <scope>NUCLEOTIDE SEQUENCE</scope>
    <source>
        <strain evidence="6">Sampled in the wild</strain>
    </source>
</reference>
<feature type="transmembrane region" description="Helical" evidence="4">
    <location>
        <begin position="486"/>
        <end position="509"/>
    </location>
</feature>
<dbReference type="CDD" id="cd03784">
    <property type="entry name" value="GT1_Gtf-like"/>
    <property type="match status" value="1"/>
</dbReference>
<dbReference type="AlphaFoldDB" id="A0A8K0K520"/>
<dbReference type="GO" id="GO:0008194">
    <property type="term" value="F:UDP-glycosyltransferase activity"/>
    <property type="evidence" value="ECO:0007669"/>
    <property type="project" value="InterPro"/>
</dbReference>
<keyword evidence="2" id="KW-0328">Glycosyltransferase</keyword>
<evidence type="ECO:0000256" key="5">
    <source>
        <dbReference type="SAM" id="SignalP"/>
    </source>
</evidence>
<keyword evidence="4" id="KW-0472">Membrane</keyword>
<reference evidence="6" key="2">
    <citation type="submission" date="2017-10" db="EMBL/GenBank/DDBJ databases">
        <title>Ladona fulva Genome sequencing and assembly.</title>
        <authorList>
            <person name="Murali S."/>
            <person name="Richards S."/>
            <person name="Bandaranaike D."/>
            <person name="Bellair M."/>
            <person name="Blankenburg K."/>
            <person name="Chao H."/>
            <person name="Dinh H."/>
            <person name="Doddapaneni H."/>
            <person name="Dugan-Rocha S."/>
            <person name="Elkadiri S."/>
            <person name="Gnanaolivu R."/>
            <person name="Hernandez B."/>
            <person name="Skinner E."/>
            <person name="Javaid M."/>
            <person name="Lee S."/>
            <person name="Li M."/>
            <person name="Ming W."/>
            <person name="Munidasa M."/>
            <person name="Muniz J."/>
            <person name="Nguyen L."/>
            <person name="Hughes D."/>
            <person name="Osuji N."/>
            <person name="Pu L.-L."/>
            <person name="Puazo M."/>
            <person name="Qu C."/>
            <person name="Quiroz J."/>
            <person name="Raj R."/>
            <person name="Weissenberger G."/>
            <person name="Xin Y."/>
            <person name="Zou X."/>
            <person name="Han Y."/>
            <person name="Worley K."/>
            <person name="Muzny D."/>
            <person name="Gibbs R."/>
        </authorList>
    </citation>
    <scope>NUCLEOTIDE SEQUENCE</scope>
    <source>
        <strain evidence="6">Sampled in the wild</strain>
    </source>
</reference>
<evidence type="ECO:0000313" key="7">
    <source>
        <dbReference type="Proteomes" id="UP000792457"/>
    </source>
</evidence>
<dbReference type="InterPro" id="IPR050271">
    <property type="entry name" value="UDP-glycosyltransferase"/>
</dbReference>
<dbReference type="EMBL" id="KZ308374">
    <property type="protein sequence ID" value="KAG8228496.1"/>
    <property type="molecule type" value="Genomic_DNA"/>
</dbReference>
<dbReference type="Proteomes" id="UP000792457">
    <property type="component" value="Unassembled WGS sequence"/>
</dbReference>
<feature type="signal peptide" evidence="5">
    <location>
        <begin position="1"/>
        <end position="25"/>
    </location>
</feature>
<accession>A0A8K0K520</accession>
<dbReference type="FunFam" id="3.40.50.2000:FF:000021">
    <property type="entry name" value="UDP-glucuronosyltransferase"/>
    <property type="match status" value="1"/>
</dbReference>
<dbReference type="InterPro" id="IPR002213">
    <property type="entry name" value="UDP_glucos_trans"/>
</dbReference>
<name>A0A8K0K520_LADFU</name>
<dbReference type="SUPFAM" id="SSF53756">
    <property type="entry name" value="UDP-Glycosyltransferase/glycogen phosphorylase"/>
    <property type="match status" value="1"/>
</dbReference>
<evidence type="ECO:0000256" key="4">
    <source>
        <dbReference type="SAM" id="Phobius"/>
    </source>
</evidence>
<dbReference type="Gene3D" id="3.40.50.2000">
    <property type="entry name" value="Glycogen Phosphorylase B"/>
    <property type="match status" value="2"/>
</dbReference>
<evidence type="ECO:0000256" key="2">
    <source>
        <dbReference type="ARBA" id="ARBA00022676"/>
    </source>
</evidence>
<comment type="similarity">
    <text evidence="1">Belongs to the UDP-glycosyltransferase family.</text>
</comment>
<keyword evidence="3" id="KW-0808">Transferase</keyword>
<keyword evidence="4" id="KW-0812">Transmembrane</keyword>
<evidence type="ECO:0000313" key="6">
    <source>
        <dbReference type="EMBL" id="KAG8228496.1"/>
    </source>
</evidence>
<sequence length="527" mass="59703">MITKYCLWATSAMVLLVIQPEPSESAHILAVHPYASHSHNNLYGPIIKALTRRGHTFTVITSQPVNSPPSNYKQINTSNIFEDHHKVFNSMDKDMGVLRLFAKVMHMTDDICRKTLFHPEVQKLIHPSKSSERFDLILMTNFFGECLYGFSHVYKVPMILLSPAGPFPTTYSAIGTIVLPSAVANPVMGFDDRMTFWQRIINSLSTIGFTVFYKGFVLPNMYSIMKEAFGEDIPDIKELEKYISLAMVNHHFSLNGAHPLGPNLIEIGGIHVNPPKNLPKDLQDFMNGAGEDGVIYFSMGSILRSANFPLETRNAFIAAFSELKQRVLWKWEGENPLPGQTNNVRLEKWLPQQDLLAHPNVKIFITHGGLNSFQEAATRGVPLIGIPFFADQIGNVQRAMNLKVAVKLDCKNLTKLNILNAINEILNDPSYSINMKNIQSIIADQRDHPLDRAVYWIEYVLRNKGAKHLRPAAADLKWYQLYMVDIFFVMIVIPNLALICIGYIILKFIKKRCQSKKKTEDSSKKEQ</sequence>
<keyword evidence="5" id="KW-0732">Signal</keyword>